<dbReference type="InterPro" id="IPR001878">
    <property type="entry name" value="Znf_CCHC"/>
</dbReference>
<dbReference type="HOGENOM" id="CLU_548834_0_0_1"/>
<feature type="compositionally biased region" description="Basic and acidic residues" evidence="3">
    <location>
        <begin position="81"/>
        <end position="104"/>
    </location>
</feature>
<keyword evidence="6" id="KW-1185">Reference proteome</keyword>
<sequence>MSDSNTSAPPNIFSLNKKLNDSLVEIDTRFKNLEKSIELGHINTSGRIEKIEKRLDKMETRNTNIEKIVIQIQKSLNSQFKIEEDPKEPKEKSVQKAEKNDSIKRDNQGRIKLSDFQNIENLSVSDKFVKRAWPEAIFPKDIQDDAFASVKNKVVLKPEWRLVVANGEIFDKLLQIQNALQMALIPYHMWAKRVAMDMGGDFHGVRIWSSGKNLTWIELLEAIFTTMQRLNVLHSPFTTFSLIIPNKNESPHAFAWRLREAFYKLSGTDRESDSTRELLKELIMNHLPRVWTLTSQNIKLADNYEIIEMAVQIASQVVKWSTEVDTFALNKQTATSPSDNIASLSSDVNIFSSKEECHSHEPNDTIFLTQSNNCYRCGQKGHWANNCHATQNTSRQNNSNFNRFKNFNNNGSSSSLTQRFNALRTQPKNPNTRTTQHYKRPKTPYPLPHKTYLINTEDMNEEQMLGLQKYNLQEYNDQDDSLEQIEEHDFEELDELQ</sequence>
<feature type="region of interest" description="Disordered" evidence="3">
    <location>
        <begin position="425"/>
        <end position="448"/>
    </location>
</feature>
<dbReference type="PROSITE" id="PS50158">
    <property type="entry name" value="ZF_CCHC"/>
    <property type="match status" value="1"/>
</dbReference>
<evidence type="ECO:0000313" key="6">
    <source>
        <dbReference type="Proteomes" id="UP000030854"/>
    </source>
</evidence>
<organism evidence="5 6">
    <name type="scientific">Uncinula necator</name>
    <name type="common">Grape powdery mildew</name>
    <dbReference type="NCBI Taxonomy" id="52586"/>
    <lineage>
        <taxon>Eukaryota</taxon>
        <taxon>Fungi</taxon>
        <taxon>Dikarya</taxon>
        <taxon>Ascomycota</taxon>
        <taxon>Pezizomycotina</taxon>
        <taxon>Leotiomycetes</taxon>
        <taxon>Erysiphales</taxon>
        <taxon>Erysiphaceae</taxon>
        <taxon>Erysiphe</taxon>
    </lineage>
</organism>
<dbReference type="AlphaFoldDB" id="A0A0B1P006"/>
<dbReference type="InterPro" id="IPR036875">
    <property type="entry name" value="Znf_CCHC_sf"/>
</dbReference>
<proteinExistence type="predicted"/>
<evidence type="ECO:0000256" key="1">
    <source>
        <dbReference type="PROSITE-ProRule" id="PRU00047"/>
    </source>
</evidence>
<dbReference type="Proteomes" id="UP000030854">
    <property type="component" value="Unassembled WGS sequence"/>
</dbReference>
<feature type="coiled-coil region" evidence="2">
    <location>
        <begin position="16"/>
        <end position="68"/>
    </location>
</feature>
<evidence type="ECO:0000256" key="3">
    <source>
        <dbReference type="SAM" id="MobiDB-lite"/>
    </source>
</evidence>
<evidence type="ECO:0000313" key="5">
    <source>
        <dbReference type="EMBL" id="KHJ31568.1"/>
    </source>
</evidence>
<accession>A0A0B1P006</accession>
<dbReference type="SUPFAM" id="SSF57756">
    <property type="entry name" value="Retrovirus zinc finger-like domains"/>
    <property type="match status" value="1"/>
</dbReference>
<feature type="region of interest" description="Disordered" evidence="3">
    <location>
        <begin position="80"/>
        <end position="104"/>
    </location>
</feature>
<evidence type="ECO:0000256" key="2">
    <source>
        <dbReference type="SAM" id="Coils"/>
    </source>
</evidence>
<dbReference type="Pfam" id="PF00098">
    <property type="entry name" value="zf-CCHC"/>
    <property type="match status" value="1"/>
</dbReference>
<dbReference type="SMART" id="SM00343">
    <property type="entry name" value="ZnF_C2HC"/>
    <property type="match status" value="1"/>
</dbReference>
<dbReference type="Gene3D" id="1.20.5.110">
    <property type="match status" value="1"/>
</dbReference>
<dbReference type="GO" id="GO:0003676">
    <property type="term" value="F:nucleic acid binding"/>
    <property type="evidence" value="ECO:0007669"/>
    <property type="project" value="InterPro"/>
</dbReference>
<feature type="domain" description="CCHC-type" evidence="4">
    <location>
        <begin position="374"/>
        <end position="387"/>
    </location>
</feature>
<keyword evidence="1" id="KW-0863">Zinc-finger</keyword>
<feature type="compositionally biased region" description="Polar residues" evidence="3">
    <location>
        <begin position="425"/>
        <end position="435"/>
    </location>
</feature>
<reference evidence="5 6" key="1">
    <citation type="journal article" date="2014" name="BMC Genomics">
        <title>Adaptive genomic structural variation in the grape powdery mildew pathogen, Erysiphe necator.</title>
        <authorList>
            <person name="Jones L."/>
            <person name="Riaz S."/>
            <person name="Morales-Cruz A."/>
            <person name="Amrine K.C."/>
            <person name="McGuire B."/>
            <person name="Gubler W.D."/>
            <person name="Walker M.A."/>
            <person name="Cantu D."/>
        </authorList>
    </citation>
    <scope>NUCLEOTIDE SEQUENCE [LARGE SCALE GENOMIC DNA]</scope>
    <source>
        <strain evidence="6">c</strain>
    </source>
</reference>
<keyword evidence="1" id="KW-0862">Zinc</keyword>
<comment type="caution">
    <text evidence="5">The sequence shown here is derived from an EMBL/GenBank/DDBJ whole genome shotgun (WGS) entry which is preliminary data.</text>
</comment>
<gene>
    <name evidence="5" type="ORF">EV44_g5497</name>
</gene>
<keyword evidence="2" id="KW-0175">Coiled coil</keyword>
<evidence type="ECO:0000259" key="4">
    <source>
        <dbReference type="PROSITE" id="PS50158"/>
    </source>
</evidence>
<dbReference type="EMBL" id="JNVN01002773">
    <property type="protein sequence ID" value="KHJ31568.1"/>
    <property type="molecule type" value="Genomic_DNA"/>
</dbReference>
<dbReference type="GO" id="GO:0008270">
    <property type="term" value="F:zinc ion binding"/>
    <property type="evidence" value="ECO:0007669"/>
    <property type="project" value="UniProtKB-KW"/>
</dbReference>
<dbReference type="Gene3D" id="4.10.60.10">
    <property type="entry name" value="Zinc finger, CCHC-type"/>
    <property type="match status" value="1"/>
</dbReference>
<protein>
    <recommendedName>
        <fullName evidence="4">CCHC-type domain-containing protein</fullName>
    </recommendedName>
</protein>
<name>A0A0B1P006_UNCNE</name>
<keyword evidence="1" id="KW-0479">Metal-binding</keyword>